<keyword evidence="5" id="KW-0637">Prenyltransferase</keyword>
<dbReference type="Gene3D" id="1.50.10.20">
    <property type="match status" value="1"/>
</dbReference>
<dbReference type="InterPro" id="IPR045089">
    <property type="entry name" value="PGGT1B-like"/>
</dbReference>
<dbReference type="Pfam" id="PF07019">
    <property type="entry name" value="EMC6"/>
    <property type="match status" value="1"/>
</dbReference>
<sequence length="614" mass="70485">MEANPTPSKQNVAIQKNTLDAKLFKDNQYNEGKIKHNKNSLILSKQFYGIIGGITVGILGIQGTYGFLFFSIFTLIGTLMTYSHIRTDFKSFFKKPSDVFCRDFFSGLIKYFLNTIKEKLGNNSTNTSVSSKYESIFISGIFWLLSGLTIIRKKRKSLDEVLDRKVIDALYSIVMQCLEKRKIKQKYIYKLKKEKYFLSNEDIEQIVSASKSGSNRLYAVGCSRGEDTGLSSQCKNIPSEHKRTCDEKAVLVEERNAKRIGTPKCANGLEGEESNRMVKTTSVGKRKKRTFHLCGFSPCKKSALYEANVISTLSAIQVLFLLNKISEEDISTKMILEMYNFVYFLFDEKKGFYHFSLSSVRFQFDGDTRFMFCALSVLHFVSLLLKKRNVPIRLYNNDEKCAHWILTCFNLDGGFSNIPGAESHAGTTFCAINSLNMLRVRGTENYLSHNGLLRGKLIRWLCDRYENMGINGRVGKDHDVCYAWWVLGSLVALRTNLTKLFNVNILITFILTCQDKQKGGFSRTAFKNNEDRNNLFNFYEEKNLSHQETDLFHSFFALCALSLIYNNFCYYKKKQRKKFPLFGRDVIPQQLESSLTQMVNQRLNNCLKKATHPS</sequence>
<evidence type="ECO:0000256" key="3">
    <source>
        <dbReference type="ARBA" id="ARBA00009436"/>
    </source>
</evidence>
<reference evidence="18 19" key="1">
    <citation type="submission" date="2014-03" db="EMBL/GenBank/DDBJ databases">
        <title>The Genome Sequence of Plasmodium fragile nilgiri.</title>
        <authorList>
            <consortium name="The Broad Institute Genomics Platform"/>
            <consortium name="The Broad Institute Genome Sequencing Center for Infectious Disease"/>
            <person name="Neafsey D."/>
            <person name="Duraisingh M."/>
            <person name="Young S.K."/>
            <person name="Zeng Q."/>
            <person name="Gargeya S."/>
            <person name="Abouelleil A."/>
            <person name="Alvarado L."/>
            <person name="Chapman S.B."/>
            <person name="Gainer-Dewar J."/>
            <person name="Goldberg J."/>
            <person name="Griggs A."/>
            <person name="Gujja S."/>
            <person name="Hansen M."/>
            <person name="Howarth C."/>
            <person name="Imamovic A."/>
            <person name="Larimer J."/>
            <person name="Pearson M."/>
            <person name="Poon T.W."/>
            <person name="Priest M."/>
            <person name="Roberts A."/>
            <person name="Saif S."/>
            <person name="Shea T."/>
            <person name="Sykes S."/>
            <person name="Wortman J."/>
            <person name="Nusbaum C."/>
            <person name="Birren B."/>
        </authorList>
    </citation>
    <scope>NUCLEOTIDE SEQUENCE [LARGE SCALE GENOMIC DNA]</scope>
    <source>
        <strain evidence="19">nilgiri</strain>
    </source>
</reference>
<accession>A0A0D9QI00</accession>
<comment type="similarity">
    <text evidence="3">Belongs to the EMC6 family.</text>
</comment>
<proteinExistence type="inferred from homology"/>
<evidence type="ECO:0000256" key="4">
    <source>
        <dbReference type="ARBA" id="ARBA00010497"/>
    </source>
</evidence>
<keyword evidence="13 16" id="KW-0472">Membrane</keyword>
<evidence type="ECO:0000313" key="18">
    <source>
        <dbReference type="EMBL" id="KJP86432.1"/>
    </source>
</evidence>
<dbReference type="InterPro" id="IPR001330">
    <property type="entry name" value="Prenyltrans"/>
</dbReference>
<dbReference type="GO" id="GO:0004663">
    <property type="term" value="F:Rab geranylgeranyltransferase activity"/>
    <property type="evidence" value="ECO:0007669"/>
    <property type="project" value="TreeGrafter"/>
</dbReference>
<dbReference type="Pfam" id="PF00432">
    <property type="entry name" value="Prenyltrans"/>
    <property type="match status" value="2"/>
</dbReference>
<evidence type="ECO:0000256" key="6">
    <source>
        <dbReference type="ARBA" id="ARBA00022679"/>
    </source>
</evidence>
<evidence type="ECO:0000259" key="17">
    <source>
        <dbReference type="Pfam" id="PF00432"/>
    </source>
</evidence>
<dbReference type="InterPro" id="IPR029008">
    <property type="entry name" value="EMC6-like"/>
</dbReference>
<evidence type="ECO:0000256" key="12">
    <source>
        <dbReference type="ARBA" id="ARBA00022989"/>
    </source>
</evidence>
<feature type="domain" description="Prenyltransferase alpha-alpha toroid" evidence="17">
    <location>
        <begin position="292"/>
        <end position="567"/>
    </location>
</feature>
<evidence type="ECO:0000256" key="15">
    <source>
        <dbReference type="ARBA" id="ARBA00032766"/>
    </source>
</evidence>
<evidence type="ECO:0000256" key="1">
    <source>
        <dbReference type="ARBA" id="ARBA00001947"/>
    </source>
</evidence>
<keyword evidence="12 16" id="KW-1133">Transmembrane helix</keyword>
<feature type="transmembrane region" description="Helical" evidence="16">
    <location>
        <begin position="551"/>
        <end position="571"/>
    </location>
</feature>
<evidence type="ECO:0000256" key="16">
    <source>
        <dbReference type="SAM" id="Phobius"/>
    </source>
</evidence>
<keyword evidence="10" id="KW-0256">Endoplasmic reticulum</keyword>
<keyword evidence="7 16" id="KW-0812">Transmembrane</keyword>
<evidence type="ECO:0000256" key="10">
    <source>
        <dbReference type="ARBA" id="ARBA00022824"/>
    </source>
</evidence>
<organism evidence="18 19">
    <name type="scientific">Plasmodium fragile</name>
    <dbReference type="NCBI Taxonomy" id="5857"/>
    <lineage>
        <taxon>Eukaryota</taxon>
        <taxon>Sar</taxon>
        <taxon>Alveolata</taxon>
        <taxon>Apicomplexa</taxon>
        <taxon>Aconoidasida</taxon>
        <taxon>Haemosporida</taxon>
        <taxon>Plasmodiidae</taxon>
        <taxon>Plasmodium</taxon>
        <taxon>Plasmodium (Plasmodium)</taxon>
    </lineage>
</organism>
<comment type="cofactor">
    <cofactor evidence="1">
        <name>Zn(2+)</name>
        <dbReference type="ChEBI" id="CHEBI:29105"/>
    </cofactor>
</comment>
<dbReference type="PANTHER" id="PTHR11774:SF11">
    <property type="entry name" value="GERANYLGERANYL TRANSFERASE TYPE-2 SUBUNIT BETA"/>
    <property type="match status" value="1"/>
</dbReference>
<gene>
    <name evidence="18" type="ORF">AK88_03894</name>
</gene>
<keyword evidence="9" id="KW-0677">Repeat</keyword>
<dbReference type="OrthoDB" id="24893at2759"/>
<evidence type="ECO:0000256" key="11">
    <source>
        <dbReference type="ARBA" id="ARBA00022833"/>
    </source>
</evidence>
<keyword evidence="19" id="KW-1185">Reference proteome</keyword>
<dbReference type="VEuPathDB" id="PlasmoDB:AK88_03894"/>
<dbReference type="PANTHER" id="PTHR11774">
    <property type="entry name" value="GERANYLGERANYL TRANSFERASE TYPE BETA SUBUNIT"/>
    <property type="match status" value="1"/>
</dbReference>
<feature type="transmembrane region" description="Helical" evidence="16">
    <location>
        <begin position="42"/>
        <end position="61"/>
    </location>
</feature>
<dbReference type="EMBL" id="KQ001693">
    <property type="protein sequence ID" value="KJP86432.1"/>
    <property type="molecule type" value="Genomic_DNA"/>
</dbReference>
<evidence type="ECO:0000256" key="2">
    <source>
        <dbReference type="ARBA" id="ARBA00004477"/>
    </source>
</evidence>
<comment type="subcellular location">
    <subcellularLocation>
        <location evidence="2">Endoplasmic reticulum membrane</location>
        <topology evidence="2">Multi-pass membrane protein</topology>
    </subcellularLocation>
</comment>
<name>A0A0D9QI00_PLAFR</name>
<dbReference type="GeneID" id="24269208"/>
<dbReference type="AlphaFoldDB" id="A0A0D9QI00"/>
<evidence type="ECO:0000313" key="19">
    <source>
        <dbReference type="Proteomes" id="UP000054561"/>
    </source>
</evidence>
<keyword evidence="8" id="KW-0479">Metal-binding</keyword>
<evidence type="ECO:0000256" key="7">
    <source>
        <dbReference type="ARBA" id="ARBA00022692"/>
    </source>
</evidence>
<dbReference type="GO" id="GO:0046872">
    <property type="term" value="F:metal ion binding"/>
    <property type="evidence" value="ECO:0007669"/>
    <property type="project" value="UniProtKB-KW"/>
</dbReference>
<dbReference type="SUPFAM" id="SSF48239">
    <property type="entry name" value="Terpenoid cyclases/Protein prenyltransferases"/>
    <property type="match status" value="1"/>
</dbReference>
<feature type="domain" description="Prenyltransferase alpha-alpha toroid" evidence="17">
    <location>
        <begin position="130"/>
        <end position="175"/>
    </location>
</feature>
<evidence type="ECO:0000256" key="5">
    <source>
        <dbReference type="ARBA" id="ARBA00022602"/>
    </source>
</evidence>
<evidence type="ECO:0000256" key="9">
    <source>
        <dbReference type="ARBA" id="ARBA00022737"/>
    </source>
</evidence>
<dbReference type="RefSeq" id="XP_012336927.1">
    <property type="nucleotide sequence ID" value="XM_012481504.1"/>
</dbReference>
<dbReference type="OMA" id="DVCYAWW"/>
<dbReference type="Proteomes" id="UP000054561">
    <property type="component" value="Unassembled WGS sequence"/>
</dbReference>
<evidence type="ECO:0000256" key="13">
    <source>
        <dbReference type="ARBA" id="ARBA00023136"/>
    </source>
</evidence>
<dbReference type="GO" id="GO:0005789">
    <property type="term" value="C:endoplasmic reticulum membrane"/>
    <property type="evidence" value="ECO:0007669"/>
    <property type="project" value="UniProtKB-SubCell"/>
</dbReference>
<dbReference type="GO" id="GO:0005968">
    <property type="term" value="C:Rab-protein geranylgeranyltransferase complex"/>
    <property type="evidence" value="ECO:0007669"/>
    <property type="project" value="TreeGrafter"/>
</dbReference>
<dbReference type="InterPro" id="IPR008930">
    <property type="entry name" value="Terpenoid_cyclase/PrenylTrfase"/>
</dbReference>
<evidence type="ECO:0000256" key="8">
    <source>
        <dbReference type="ARBA" id="ARBA00022723"/>
    </source>
</evidence>
<keyword evidence="6" id="KW-0808">Transferase</keyword>
<comment type="similarity">
    <text evidence="4">Belongs to the protein prenyltransferase subunit beta family.</text>
</comment>
<protein>
    <recommendedName>
        <fullName evidence="14">Geranylgeranyl transferase type II subunit beta</fullName>
    </recommendedName>
    <alternativeName>
        <fullName evidence="15">Type II protein geranyl-geranyltransferase subunit beta</fullName>
    </alternativeName>
</protein>
<keyword evidence="11" id="KW-0862">Zinc</keyword>
<evidence type="ECO:0000256" key="14">
    <source>
        <dbReference type="ARBA" id="ARBA00030816"/>
    </source>
</evidence>